<keyword evidence="4" id="KW-1185">Reference proteome</keyword>
<keyword evidence="1" id="KW-0863">Zinc-finger</keyword>
<gene>
    <name evidence="5" type="primary">LOC107917630</name>
</gene>
<dbReference type="SMART" id="SM00343">
    <property type="entry name" value="ZnF_C2HC"/>
    <property type="match status" value="1"/>
</dbReference>
<dbReference type="GeneID" id="107917630"/>
<keyword evidence="1" id="KW-0862">Zinc</keyword>
<evidence type="ECO:0000256" key="2">
    <source>
        <dbReference type="SAM" id="MobiDB-lite"/>
    </source>
</evidence>
<evidence type="ECO:0000256" key="1">
    <source>
        <dbReference type="PROSITE-ProRule" id="PRU00047"/>
    </source>
</evidence>
<protein>
    <recommendedName>
        <fullName evidence="3">CCHC-type domain-containing protein</fullName>
    </recommendedName>
</protein>
<reference evidence="4" key="1">
    <citation type="journal article" date="2020" name="Nat. Genet.">
        <title>Genomic diversifications of five Gossypium allopolyploid species and their impact on cotton improvement.</title>
        <authorList>
            <person name="Chen Z.J."/>
            <person name="Sreedasyam A."/>
            <person name="Ando A."/>
            <person name="Song Q."/>
            <person name="De Santiago L.M."/>
            <person name="Hulse-Kemp A.M."/>
            <person name="Ding M."/>
            <person name="Ye W."/>
            <person name="Kirkbride R.C."/>
            <person name="Jenkins J."/>
            <person name="Plott C."/>
            <person name="Lovell J."/>
            <person name="Lin Y.M."/>
            <person name="Vaughn R."/>
            <person name="Liu B."/>
            <person name="Simpson S."/>
            <person name="Scheffler B.E."/>
            <person name="Wen L."/>
            <person name="Saski C.A."/>
            <person name="Grover C.E."/>
            <person name="Hu G."/>
            <person name="Conover J.L."/>
            <person name="Carlson J.W."/>
            <person name="Shu S."/>
            <person name="Boston L.B."/>
            <person name="Williams M."/>
            <person name="Peterson D.G."/>
            <person name="McGee K."/>
            <person name="Jones D.C."/>
            <person name="Wendel J.F."/>
            <person name="Stelly D.M."/>
            <person name="Grimwood J."/>
            <person name="Schmutz J."/>
        </authorList>
    </citation>
    <scope>NUCLEOTIDE SEQUENCE [LARGE SCALE GENOMIC DNA]</scope>
    <source>
        <strain evidence="4">cv. TM-1</strain>
    </source>
</reference>
<dbReference type="InterPro" id="IPR001878">
    <property type="entry name" value="Znf_CCHC"/>
</dbReference>
<evidence type="ECO:0000313" key="4">
    <source>
        <dbReference type="Proteomes" id="UP000818029"/>
    </source>
</evidence>
<proteinExistence type="predicted"/>
<evidence type="ECO:0000313" key="5">
    <source>
        <dbReference type="RefSeq" id="XP_040931179.1"/>
    </source>
</evidence>
<feature type="compositionally biased region" description="Polar residues" evidence="2">
    <location>
        <begin position="30"/>
        <end position="40"/>
    </location>
</feature>
<feature type="region of interest" description="Disordered" evidence="2">
    <location>
        <begin position="83"/>
        <end position="115"/>
    </location>
</feature>
<keyword evidence="1" id="KW-0479">Metal-binding</keyword>
<dbReference type="Pfam" id="PF00098">
    <property type="entry name" value="zf-CCHC"/>
    <property type="match status" value="1"/>
</dbReference>
<dbReference type="RefSeq" id="XP_040931179.1">
    <property type="nucleotide sequence ID" value="XM_041075245.1"/>
</dbReference>
<sequence>MDPRPTGSVGYSRRDRGRSYSGTTTRATSVASVGNVGNTRPECQQCGRRHTGECWGFKRACFRCGSQEHYVKDCPERIEEERLQRAGSGDVVSRGRPPRNVGSKASGKSVIKDAA</sequence>
<name>A0ABM2YKY1_GOSHI</name>
<dbReference type="Gene3D" id="4.10.60.10">
    <property type="entry name" value="Zinc finger, CCHC-type"/>
    <property type="match status" value="1"/>
</dbReference>
<feature type="compositionally biased region" description="Low complexity" evidence="2">
    <location>
        <begin position="19"/>
        <end position="29"/>
    </location>
</feature>
<reference evidence="5" key="2">
    <citation type="submission" date="2025-08" db="UniProtKB">
        <authorList>
            <consortium name="RefSeq"/>
        </authorList>
    </citation>
    <scope>IDENTIFICATION</scope>
</reference>
<accession>A0ABM2YKY1</accession>
<organism evidence="4 5">
    <name type="scientific">Gossypium hirsutum</name>
    <name type="common">Upland cotton</name>
    <name type="synonym">Gossypium mexicanum</name>
    <dbReference type="NCBI Taxonomy" id="3635"/>
    <lineage>
        <taxon>Eukaryota</taxon>
        <taxon>Viridiplantae</taxon>
        <taxon>Streptophyta</taxon>
        <taxon>Embryophyta</taxon>
        <taxon>Tracheophyta</taxon>
        <taxon>Spermatophyta</taxon>
        <taxon>Magnoliopsida</taxon>
        <taxon>eudicotyledons</taxon>
        <taxon>Gunneridae</taxon>
        <taxon>Pentapetalae</taxon>
        <taxon>rosids</taxon>
        <taxon>malvids</taxon>
        <taxon>Malvales</taxon>
        <taxon>Malvaceae</taxon>
        <taxon>Malvoideae</taxon>
        <taxon>Gossypium</taxon>
    </lineage>
</organism>
<evidence type="ECO:0000259" key="3">
    <source>
        <dbReference type="PROSITE" id="PS50158"/>
    </source>
</evidence>
<dbReference type="PROSITE" id="PS50158">
    <property type="entry name" value="ZF_CCHC"/>
    <property type="match status" value="1"/>
</dbReference>
<feature type="region of interest" description="Disordered" evidence="2">
    <location>
        <begin position="1"/>
        <end position="40"/>
    </location>
</feature>
<feature type="domain" description="CCHC-type" evidence="3">
    <location>
        <begin position="61"/>
        <end position="76"/>
    </location>
</feature>
<dbReference type="Proteomes" id="UP000818029">
    <property type="component" value="Chromosome A01"/>
</dbReference>